<proteinExistence type="predicted"/>
<name>B9BI67_9BURK</name>
<dbReference type="EMBL" id="ACFC01000001">
    <property type="protein sequence ID" value="EEE09400.1"/>
    <property type="molecule type" value="Genomic_DNA"/>
</dbReference>
<evidence type="ECO:0000313" key="1">
    <source>
        <dbReference type="EMBL" id="EEE09400.1"/>
    </source>
</evidence>
<dbReference type="Proteomes" id="UP000004535">
    <property type="component" value="Unassembled WGS sequence"/>
</dbReference>
<dbReference type="AlphaFoldDB" id="B9BI67"/>
<evidence type="ECO:0000313" key="2">
    <source>
        <dbReference type="Proteomes" id="UP000004535"/>
    </source>
</evidence>
<protein>
    <submittedName>
        <fullName evidence="1">Uncharacterized protein</fullName>
    </submittedName>
</protein>
<accession>B9BI67</accession>
<comment type="caution">
    <text evidence="1">The sequence shown here is derived from an EMBL/GenBank/DDBJ whole genome shotgun (WGS) entry which is preliminary data.</text>
</comment>
<reference evidence="1 2" key="1">
    <citation type="journal article" date="2012" name="J. Bacteriol.">
        <title>Draft Genome Sequence Determination for Cystic Fibrosis and Chronic Granulomatous Disease Burkholderia multivorans Isolates.</title>
        <authorList>
            <person name="Varga J.J."/>
            <person name="Losada L."/>
            <person name="Zelazny A.M."/>
            <person name="Brinkac L."/>
            <person name="Harkins D."/>
            <person name="Radune D."/>
            <person name="Hostetler J."/>
            <person name="Sampaio E.P."/>
            <person name="Ronning C.M."/>
            <person name="Nierman W.C."/>
            <person name="Greenberg D.E."/>
            <person name="Holland S.M."/>
            <person name="Goldberg J.B."/>
        </authorList>
    </citation>
    <scope>NUCLEOTIDE SEQUENCE [LARGE SCALE GENOMIC DNA]</scope>
    <source>
        <strain evidence="1 2">CGD2</strain>
    </source>
</reference>
<organism evidence="1 2">
    <name type="scientific">Burkholderia multivorans CGD2</name>
    <dbReference type="NCBI Taxonomy" id="513052"/>
    <lineage>
        <taxon>Bacteria</taxon>
        <taxon>Pseudomonadati</taxon>
        <taxon>Pseudomonadota</taxon>
        <taxon>Betaproteobacteria</taxon>
        <taxon>Burkholderiales</taxon>
        <taxon>Burkholderiaceae</taxon>
        <taxon>Burkholderia</taxon>
        <taxon>Burkholderia cepacia complex</taxon>
    </lineage>
</organism>
<gene>
    <name evidence="1" type="ORF">BURMUCGD2_4773</name>
</gene>
<sequence>MRTGRFYCFAAHRTSDETAGTSAAQGFRGRGNFGLSRSDACATSTGGACPCFRYSGKP</sequence>